<organism evidence="2 3">
    <name type="scientific">Conidiobolus coronatus (strain ATCC 28846 / CBS 209.66 / NRRL 28638)</name>
    <name type="common">Delacroixia coronata</name>
    <dbReference type="NCBI Taxonomy" id="796925"/>
    <lineage>
        <taxon>Eukaryota</taxon>
        <taxon>Fungi</taxon>
        <taxon>Fungi incertae sedis</taxon>
        <taxon>Zoopagomycota</taxon>
        <taxon>Entomophthoromycotina</taxon>
        <taxon>Entomophthoromycetes</taxon>
        <taxon>Entomophthorales</taxon>
        <taxon>Ancylistaceae</taxon>
        <taxon>Conidiobolus</taxon>
    </lineage>
</organism>
<gene>
    <name evidence="2" type="ORF">CONCODRAFT_86223</name>
</gene>
<dbReference type="Gene3D" id="3.40.30.10">
    <property type="entry name" value="Glutaredoxin"/>
    <property type="match status" value="1"/>
</dbReference>
<dbReference type="OrthoDB" id="4951845at2759"/>
<dbReference type="AlphaFoldDB" id="A0A137P1M2"/>
<dbReference type="InterPro" id="IPR036282">
    <property type="entry name" value="Glutathione-S-Trfase_C_sf"/>
</dbReference>
<proteinExistence type="predicted"/>
<reference evidence="2 3" key="1">
    <citation type="journal article" date="2015" name="Genome Biol. Evol.">
        <title>Phylogenomic analyses indicate that early fungi evolved digesting cell walls of algal ancestors of land plants.</title>
        <authorList>
            <person name="Chang Y."/>
            <person name="Wang S."/>
            <person name="Sekimoto S."/>
            <person name="Aerts A.L."/>
            <person name="Choi C."/>
            <person name="Clum A."/>
            <person name="LaButti K.M."/>
            <person name="Lindquist E.A."/>
            <person name="Yee Ngan C."/>
            <person name="Ohm R.A."/>
            <person name="Salamov A.A."/>
            <person name="Grigoriev I.V."/>
            <person name="Spatafora J.W."/>
            <person name="Berbee M.L."/>
        </authorList>
    </citation>
    <scope>NUCLEOTIDE SEQUENCE [LARGE SCALE GENOMIC DNA]</scope>
    <source>
        <strain evidence="2 3">NRRL 28638</strain>
    </source>
</reference>
<dbReference type="EMBL" id="KQ964555">
    <property type="protein sequence ID" value="KXN68912.1"/>
    <property type="molecule type" value="Genomic_DNA"/>
</dbReference>
<dbReference type="STRING" id="796925.A0A137P1M2"/>
<name>A0A137P1M2_CONC2</name>
<evidence type="ECO:0000313" key="3">
    <source>
        <dbReference type="Proteomes" id="UP000070444"/>
    </source>
</evidence>
<accession>A0A137P1M2</accession>
<dbReference type="PROSITE" id="PS50404">
    <property type="entry name" value="GST_NTER"/>
    <property type="match status" value="1"/>
</dbReference>
<dbReference type="Pfam" id="PF22041">
    <property type="entry name" value="GST_C_7"/>
    <property type="match status" value="1"/>
</dbReference>
<dbReference type="Proteomes" id="UP000070444">
    <property type="component" value="Unassembled WGS sequence"/>
</dbReference>
<dbReference type="InterPro" id="IPR004045">
    <property type="entry name" value="Glutathione_S-Trfase_N"/>
</dbReference>
<sequence length="234" mass="26950">MIKLYELVANEAGVSPSPFVNMAELFLKHKGLEYEKIPLTFVQVHTEIPKVTNGEWSKVPTLVFPNGDIVYDTPKIAEYLDLNYPKNSIQNPDSKLDELISKYDSVAFPTSYQNIILDVYKVFDKDSAKYFKQTREQIFNLPWDQIPGDRQTNNDVYYNETKPINDYLVNSKFLDGDKPAFHDYALIGRIQTLKVISPRTYTELIVNNPGESFVNWVNSMEGLFDNFLGDRITV</sequence>
<dbReference type="InterPro" id="IPR054416">
    <property type="entry name" value="GST_UstS-like_C"/>
</dbReference>
<evidence type="ECO:0000259" key="1">
    <source>
        <dbReference type="PROSITE" id="PS50404"/>
    </source>
</evidence>
<dbReference type="InterPro" id="IPR036249">
    <property type="entry name" value="Thioredoxin-like_sf"/>
</dbReference>
<dbReference type="Pfam" id="PF13409">
    <property type="entry name" value="GST_N_2"/>
    <property type="match status" value="1"/>
</dbReference>
<feature type="domain" description="GST N-terminal" evidence="1">
    <location>
        <begin position="7"/>
        <end position="88"/>
    </location>
</feature>
<keyword evidence="3" id="KW-1185">Reference proteome</keyword>
<dbReference type="SUPFAM" id="SSF47616">
    <property type="entry name" value="GST C-terminal domain-like"/>
    <property type="match status" value="1"/>
</dbReference>
<protein>
    <recommendedName>
        <fullName evidence="1">GST N-terminal domain-containing protein</fullName>
    </recommendedName>
</protein>
<dbReference type="Gene3D" id="1.20.1050.10">
    <property type="match status" value="1"/>
</dbReference>
<evidence type="ECO:0000313" key="2">
    <source>
        <dbReference type="EMBL" id="KXN68912.1"/>
    </source>
</evidence>
<dbReference type="SUPFAM" id="SSF52833">
    <property type="entry name" value="Thioredoxin-like"/>
    <property type="match status" value="1"/>
</dbReference>